<sequence length="249" mass="28568">MLISAEEFRRLVTMVIQSGHSVECWLQDCTIEPNEDVRQLNVEMENQRALQMVAVQPPSTDYTTHIALLHVTISAEAFRRLVTMDCTIEPNEDVRQLNVEMENQRALQMVAVQPPSTDYTTDITLYRVTMSAEEFRRLVTMVIQSGHSVNCKLAYCTIEPNEDVRQLNVEMENQRALQMVAVQPPSTDYTTDITLYRVTMSAEAVRRLVTTVIQSGHSVNCWLQDCTIEPNEDVRQLNVEMENQRALQM</sequence>
<reference evidence="1" key="1">
    <citation type="submission" date="2022-11" db="EMBL/GenBank/DDBJ databases">
        <title>Centuries of genome instability and evolution in soft-shell clam transmissible cancer (bioRxiv).</title>
        <authorList>
            <person name="Hart S.F.M."/>
            <person name="Yonemitsu M.A."/>
            <person name="Giersch R.M."/>
            <person name="Beal B.F."/>
            <person name="Arriagada G."/>
            <person name="Davis B.W."/>
            <person name="Ostrander E.A."/>
            <person name="Goff S.P."/>
            <person name="Metzger M.J."/>
        </authorList>
    </citation>
    <scope>NUCLEOTIDE SEQUENCE</scope>
    <source>
        <strain evidence="1">MELC-2E11</strain>
        <tissue evidence="1">Siphon/mantle</tissue>
    </source>
</reference>
<keyword evidence="2" id="KW-1185">Reference proteome</keyword>
<protein>
    <submittedName>
        <fullName evidence="1">Uncharacterized protein</fullName>
    </submittedName>
</protein>
<evidence type="ECO:0000313" key="2">
    <source>
        <dbReference type="Proteomes" id="UP001164746"/>
    </source>
</evidence>
<name>A0ABY7DA93_MYAAR</name>
<feature type="non-terminal residue" evidence="1">
    <location>
        <position position="249"/>
    </location>
</feature>
<gene>
    <name evidence="1" type="ORF">MAR_006472</name>
</gene>
<proteinExistence type="predicted"/>
<organism evidence="1 2">
    <name type="scientific">Mya arenaria</name>
    <name type="common">Soft-shell clam</name>
    <dbReference type="NCBI Taxonomy" id="6604"/>
    <lineage>
        <taxon>Eukaryota</taxon>
        <taxon>Metazoa</taxon>
        <taxon>Spiralia</taxon>
        <taxon>Lophotrochozoa</taxon>
        <taxon>Mollusca</taxon>
        <taxon>Bivalvia</taxon>
        <taxon>Autobranchia</taxon>
        <taxon>Heteroconchia</taxon>
        <taxon>Euheterodonta</taxon>
        <taxon>Imparidentia</taxon>
        <taxon>Neoheterodontei</taxon>
        <taxon>Myida</taxon>
        <taxon>Myoidea</taxon>
        <taxon>Myidae</taxon>
        <taxon>Mya</taxon>
    </lineage>
</organism>
<dbReference type="Proteomes" id="UP001164746">
    <property type="component" value="Chromosome 1"/>
</dbReference>
<evidence type="ECO:0000313" key="1">
    <source>
        <dbReference type="EMBL" id="WAQ94001.1"/>
    </source>
</evidence>
<dbReference type="EMBL" id="CP111012">
    <property type="protein sequence ID" value="WAQ94001.1"/>
    <property type="molecule type" value="Genomic_DNA"/>
</dbReference>
<accession>A0ABY7DA93</accession>